<keyword evidence="3" id="KW-1185">Reference proteome</keyword>
<gene>
    <name evidence="2" type="ORF">MTTB_03980</name>
</gene>
<reference evidence="2 3" key="1">
    <citation type="submission" date="2022-04" db="EMBL/GenBank/DDBJ databases">
        <title>Complete genome of Methanothermobacter tenebrarum strain RMAS.</title>
        <authorList>
            <person name="Nakamura K."/>
            <person name="Oshima K."/>
            <person name="Hattori M."/>
            <person name="Kamagata Y."/>
            <person name="Takamizawa K."/>
        </authorList>
    </citation>
    <scope>NUCLEOTIDE SEQUENCE [LARGE SCALE GENOMIC DNA]</scope>
    <source>
        <strain evidence="2 3">RMAS</strain>
    </source>
</reference>
<dbReference type="EMBL" id="AP025698">
    <property type="protein sequence ID" value="BDH79019.1"/>
    <property type="molecule type" value="Genomic_DNA"/>
</dbReference>
<evidence type="ECO:0000256" key="1">
    <source>
        <dbReference type="SAM" id="MobiDB-lite"/>
    </source>
</evidence>
<organism evidence="2 3">
    <name type="scientific">Methanothermobacter tenebrarum</name>
    <dbReference type="NCBI Taxonomy" id="680118"/>
    <lineage>
        <taxon>Archaea</taxon>
        <taxon>Methanobacteriati</taxon>
        <taxon>Methanobacteriota</taxon>
        <taxon>Methanomada group</taxon>
        <taxon>Methanobacteria</taxon>
        <taxon>Methanobacteriales</taxon>
        <taxon>Methanobacteriaceae</taxon>
        <taxon>Methanothermobacter</taxon>
    </lineage>
</organism>
<accession>A0ABM7YCF8</accession>
<protein>
    <submittedName>
        <fullName evidence="2">Uncharacterized protein</fullName>
    </submittedName>
</protein>
<dbReference type="Proteomes" id="UP000831817">
    <property type="component" value="Chromosome"/>
</dbReference>
<evidence type="ECO:0000313" key="3">
    <source>
        <dbReference type="Proteomes" id="UP000831817"/>
    </source>
</evidence>
<feature type="region of interest" description="Disordered" evidence="1">
    <location>
        <begin position="19"/>
        <end position="41"/>
    </location>
</feature>
<proteinExistence type="predicted"/>
<evidence type="ECO:0000313" key="2">
    <source>
        <dbReference type="EMBL" id="BDH79019.1"/>
    </source>
</evidence>
<name>A0ABM7YCF8_9EURY</name>
<sequence>MRTLTHSRDYSPQLVHKMVKKKGYRSPHVSPSKVGDRTKKNPNIRIGEIIMGRKALKLSPVYPTIH</sequence>